<feature type="transmembrane region" description="Helical" evidence="2">
    <location>
        <begin position="53"/>
        <end position="70"/>
    </location>
</feature>
<evidence type="ECO:0000256" key="2">
    <source>
        <dbReference type="SAM" id="Phobius"/>
    </source>
</evidence>
<dbReference type="OrthoDB" id="9809977at2"/>
<accession>A0A3N4G956</accession>
<keyword evidence="4" id="KW-1185">Reference proteome</keyword>
<evidence type="ECO:0000313" key="3">
    <source>
        <dbReference type="EMBL" id="RPA57096.1"/>
    </source>
</evidence>
<name>A0A3N4G956_9ACTN</name>
<dbReference type="AlphaFoldDB" id="A0A3N4G956"/>
<protein>
    <submittedName>
        <fullName evidence="3">Uncharacterized protein</fullName>
    </submittedName>
</protein>
<feature type="region of interest" description="Disordered" evidence="1">
    <location>
        <begin position="90"/>
        <end position="113"/>
    </location>
</feature>
<organism evidence="3 4">
    <name type="scientific">Gordonia oryzae</name>
    <dbReference type="NCBI Taxonomy" id="2487349"/>
    <lineage>
        <taxon>Bacteria</taxon>
        <taxon>Bacillati</taxon>
        <taxon>Actinomycetota</taxon>
        <taxon>Actinomycetes</taxon>
        <taxon>Mycobacteriales</taxon>
        <taxon>Gordoniaceae</taxon>
        <taxon>Gordonia</taxon>
    </lineage>
</organism>
<dbReference type="EMBL" id="RKMH01000019">
    <property type="protein sequence ID" value="RPA57096.1"/>
    <property type="molecule type" value="Genomic_DNA"/>
</dbReference>
<keyword evidence="2" id="KW-0812">Transmembrane</keyword>
<dbReference type="RefSeq" id="WP_123932591.1">
    <property type="nucleotide sequence ID" value="NZ_JBPSDP010000020.1"/>
</dbReference>
<evidence type="ECO:0000313" key="4">
    <source>
        <dbReference type="Proteomes" id="UP000267536"/>
    </source>
</evidence>
<gene>
    <name evidence="3" type="ORF">EF294_19715</name>
</gene>
<dbReference type="Proteomes" id="UP000267536">
    <property type="component" value="Unassembled WGS sequence"/>
</dbReference>
<comment type="caution">
    <text evidence="3">The sequence shown here is derived from an EMBL/GenBank/DDBJ whole genome shotgun (WGS) entry which is preliminary data.</text>
</comment>
<keyword evidence="2" id="KW-1133">Transmembrane helix</keyword>
<reference evidence="3 4" key="1">
    <citation type="submission" date="2018-11" db="EMBL/GenBank/DDBJ databases">
        <title>Draft genome sequence of Gordonia sp. RS15-1S isolated from rice stems.</title>
        <authorList>
            <person name="Muangham S."/>
        </authorList>
    </citation>
    <scope>NUCLEOTIDE SEQUENCE [LARGE SCALE GENOMIC DNA]</scope>
    <source>
        <strain evidence="3 4">RS15-1S</strain>
    </source>
</reference>
<proteinExistence type="predicted"/>
<keyword evidence="2" id="KW-0472">Membrane</keyword>
<evidence type="ECO:0000256" key="1">
    <source>
        <dbReference type="SAM" id="MobiDB-lite"/>
    </source>
</evidence>
<sequence>MAITGIVRALALSRIDAMPTIEWTNPVLHRGQPLVLPVDRIAVRPRHLSARPVLAGLGVAVCVLARAAALRGKRRIHRLSTRLRPYRPVSVDTPRPWRADQRLSRASRHVPSL</sequence>